<evidence type="ECO:0000256" key="1">
    <source>
        <dbReference type="SAM" id="Phobius"/>
    </source>
</evidence>
<sequence length="145" mass="16715">MNFTLNETDYKVDDLQQSILRVVNTWGDSQNFPQMKDYGVTKESLLSYLFDKQSILDSMGSERFQLTLLGIFVVIPIFIASLFPEKNLPFGPYTAIVCGVGGAFLFGLLKLFMNFLIRKRLAKLYDEDHEAYIVQVLSYRDKHLK</sequence>
<protein>
    <submittedName>
        <fullName evidence="2">Uncharacterized protein</fullName>
    </submittedName>
</protein>
<gene>
    <name evidence="2" type="ORF">NCTC13071_01445</name>
</gene>
<dbReference type="KEGG" id="poc:NCTC13071_01445"/>
<dbReference type="AlphaFoldDB" id="A0A3S4ULW5"/>
<feature type="transmembrane region" description="Helical" evidence="1">
    <location>
        <begin position="66"/>
        <end position="84"/>
    </location>
</feature>
<dbReference type="Proteomes" id="UP000274578">
    <property type="component" value="Chromosome 1"/>
</dbReference>
<dbReference type="GeneID" id="85012271"/>
<accession>A0A3S4ULW5</accession>
<evidence type="ECO:0000313" key="2">
    <source>
        <dbReference type="EMBL" id="VEH15443.1"/>
    </source>
</evidence>
<organism evidence="2 3">
    <name type="scientific">Segatella oris</name>
    <dbReference type="NCBI Taxonomy" id="28135"/>
    <lineage>
        <taxon>Bacteria</taxon>
        <taxon>Pseudomonadati</taxon>
        <taxon>Bacteroidota</taxon>
        <taxon>Bacteroidia</taxon>
        <taxon>Bacteroidales</taxon>
        <taxon>Prevotellaceae</taxon>
        <taxon>Segatella</taxon>
    </lineage>
</organism>
<reference evidence="2 3" key="1">
    <citation type="submission" date="2018-12" db="EMBL/GenBank/DDBJ databases">
        <authorList>
            <consortium name="Pathogen Informatics"/>
        </authorList>
    </citation>
    <scope>NUCLEOTIDE SEQUENCE [LARGE SCALE GENOMIC DNA]</scope>
    <source>
        <strain evidence="2 3">NCTC13071</strain>
    </source>
</reference>
<dbReference type="EMBL" id="LR134384">
    <property type="protein sequence ID" value="VEH15443.1"/>
    <property type="molecule type" value="Genomic_DNA"/>
</dbReference>
<dbReference type="RefSeq" id="WP_018920113.1">
    <property type="nucleotide sequence ID" value="NZ_JBHRLW010000069.1"/>
</dbReference>
<feature type="transmembrane region" description="Helical" evidence="1">
    <location>
        <begin position="90"/>
        <end position="113"/>
    </location>
</feature>
<keyword evidence="1" id="KW-0812">Transmembrane</keyword>
<keyword evidence="1" id="KW-0472">Membrane</keyword>
<proteinExistence type="predicted"/>
<evidence type="ECO:0000313" key="3">
    <source>
        <dbReference type="Proteomes" id="UP000274578"/>
    </source>
</evidence>
<keyword evidence="1" id="KW-1133">Transmembrane helix</keyword>
<name>A0A3S4ULW5_9BACT</name>